<dbReference type="RefSeq" id="WP_066076074.1">
    <property type="nucleotide sequence ID" value="NZ_FRDK01000011.1"/>
</dbReference>
<protein>
    <submittedName>
        <fullName evidence="1">Uncharacterized protein</fullName>
    </submittedName>
</protein>
<dbReference type="AlphaFoldDB" id="A0A167ZJW8"/>
<dbReference type="EMBL" id="LVJE01000003">
    <property type="protein sequence ID" value="OAB30525.1"/>
    <property type="molecule type" value="Genomic_DNA"/>
</dbReference>
<gene>
    <name evidence="1" type="ORF">FBFR_01635</name>
</gene>
<proteinExistence type="predicted"/>
<reference evidence="1 2" key="1">
    <citation type="submission" date="2016-03" db="EMBL/GenBank/DDBJ databases">
        <title>Draft genome sequence of Flavobacterium fryxellicola DSM 16209.</title>
        <authorList>
            <person name="Shin S.-K."/>
            <person name="Yi H."/>
        </authorList>
    </citation>
    <scope>NUCLEOTIDE SEQUENCE [LARGE SCALE GENOMIC DNA]</scope>
    <source>
        <strain evidence="1 2">DSM 16209</strain>
    </source>
</reference>
<evidence type="ECO:0000313" key="1">
    <source>
        <dbReference type="EMBL" id="OAB30525.1"/>
    </source>
</evidence>
<dbReference type="OrthoDB" id="1361927at2"/>
<dbReference type="STRING" id="249352.SAMN05444395_1114"/>
<sequence>MSKNNYTEAMNYEMLIRNAFNCQRGTRNGADLCYMKNVMTMENGETFAKHLGSYEKQFEKVKIYISQALLKLTKTKPYSKEVDFFNNLIEKLDYSSSTNSLMEIVNIALEKVIELKPK</sequence>
<comment type="caution">
    <text evidence="1">The sequence shown here is derived from an EMBL/GenBank/DDBJ whole genome shotgun (WGS) entry which is preliminary data.</text>
</comment>
<dbReference type="Proteomes" id="UP000077164">
    <property type="component" value="Unassembled WGS sequence"/>
</dbReference>
<keyword evidence="2" id="KW-1185">Reference proteome</keyword>
<accession>A0A167ZJW8</accession>
<name>A0A167ZJW8_9FLAO</name>
<organism evidence="1 2">
    <name type="scientific">Flavobacterium fryxellicola</name>
    <dbReference type="NCBI Taxonomy" id="249352"/>
    <lineage>
        <taxon>Bacteria</taxon>
        <taxon>Pseudomonadati</taxon>
        <taxon>Bacteroidota</taxon>
        <taxon>Flavobacteriia</taxon>
        <taxon>Flavobacteriales</taxon>
        <taxon>Flavobacteriaceae</taxon>
        <taxon>Flavobacterium</taxon>
    </lineage>
</organism>
<evidence type="ECO:0000313" key="2">
    <source>
        <dbReference type="Proteomes" id="UP000077164"/>
    </source>
</evidence>